<keyword evidence="1" id="KW-0812">Transmembrane</keyword>
<proteinExistence type="predicted"/>
<dbReference type="InterPro" id="IPR021550">
    <property type="entry name" value="DUF2897"/>
</dbReference>
<gene>
    <name evidence="2" type="ORF">DU002_07890</name>
</gene>
<dbReference type="RefSeq" id="WP_114337831.1">
    <property type="nucleotide sequence ID" value="NZ_QPID01000004.1"/>
</dbReference>
<evidence type="ECO:0000313" key="3">
    <source>
        <dbReference type="Proteomes" id="UP000252558"/>
    </source>
</evidence>
<name>A0A368NLY7_9GAMM</name>
<reference evidence="2 3" key="1">
    <citation type="submission" date="2018-07" db="EMBL/GenBank/DDBJ databases">
        <title>Corallincola holothuriorum sp. nov., a new facultative anaerobe isolated from sea cucumber Apostichopus japonicus.</title>
        <authorList>
            <person name="Xia H."/>
        </authorList>
    </citation>
    <scope>NUCLEOTIDE SEQUENCE [LARGE SCALE GENOMIC DNA]</scope>
    <source>
        <strain evidence="2 3">C4</strain>
    </source>
</reference>
<organism evidence="2 3">
    <name type="scientific">Corallincola holothuriorum</name>
    <dbReference type="NCBI Taxonomy" id="2282215"/>
    <lineage>
        <taxon>Bacteria</taxon>
        <taxon>Pseudomonadati</taxon>
        <taxon>Pseudomonadota</taxon>
        <taxon>Gammaproteobacteria</taxon>
        <taxon>Alteromonadales</taxon>
        <taxon>Psychromonadaceae</taxon>
        <taxon>Corallincola</taxon>
    </lineage>
</organism>
<dbReference type="Proteomes" id="UP000252558">
    <property type="component" value="Unassembled WGS sequence"/>
</dbReference>
<dbReference type="Pfam" id="PF11446">
    <property type="entry name" value="DUF2897"/>
    <property type="match status" value="1"/>
</dbReference>
<comment type="caution">
    <text evidence="2">The sequence shown here is derived from an EMBL/GenBank/DDBJ whole genome shotgun (WGS) entry which is preliminary data.</text>
</comment>
<protein>
    <submittedName>
        <fullName evidence="2">DUF2897 family protein</fullName>
    </submittedName>
</protein>
<keyword evidence="1" id="KW-1133">Transmembrane helix</keyword>
<keyword evidence="3" id="KW-1185">Reference proteome</keyword>
<dbReference type="EMBL" id="QPID01000004">
    <property type="protein sequence ID" value="RCU50341.1"/>
    <property type="molecule type" value="Genomic_DNA"/>
</dbReference>
<sequence>METWKLILLIAAILGFIISNIMLLKHTAKFKLEKRIDEFKHGKKIGVIKKDVKPGEKEIPHKRL</sequence>
<accession>A0A368NLY7</accession>
<dbReference type="AlphaFoldDB" id="A0A368NLY7"/>
<keyword evidence="1" id="KW-0472">Membrane</keyword>
<evidence type="ECO:0000256" key="1">
    <source>
        <dbReference type="SAM" id="Phobius"/>
    </source>
</evidence>
<feature type="transmembrane region" description="Helical" evidence="1">
    <location>
        <begin position="6"/>
        <end position="24"/>
    </location>
</feature>
<evidence type="ECO:0000313" key="2">
    <source>
        <dbReference type="EMBL" id="RCU50341.1"/>
    </source>
</evidence>